<name>A0ABQ5JWN5_9EUKA</name>
<comment type="caution">
    <text evidence="2">The sequence shown here is derived from an EMBL/GenBank/DDBJ whole genome shotgun (WGS) entry which is preliminary data.</text>
</comment>
<reference evidence="2" key="1">
    <citation type="submission" date="2022-03" db="EMBL/GenBank/DDBJ databases">
        <title>Draft genome sequence of Aduncisulcus paluster, a free-living microaerophilic Fornicata.</title>
        <authorList>
            <person name="Yuyama I."/>
            <person name="Kume K."/>
            <person name="Tamura T."/>
            <person name="Inagaki Y."/>
            <person name="Hashimoto T."/>
        </authorList>
    </citation>
    <scope>NUCLEOTIDE SEQUENCE</scope>
    <source>
        <strain evidence="2">NY0171</strain>
    </source>
</reference>
<protein>
    <submittedName>
        <fullName evidence="2">Uncharacterized protein</fullName>
    </submittedName>
</protein>
<feature type="region of interest" description="Disordered" evidence="1">
    <location>
        <begin position="1"/>
        <end position="64"/>
    </location>
</feature>
<keyword evidence="3" id="KW-1185">Reference proteome</keyword>
<accession>A0ABQ5JWN5</accession>
<evidence type="ECO:0000313" key="3">
    <source>
        <dbReference type="Proteomes" id="UP001057375"/>
    </source>
</evidence>
<dbReference type="Proteomes" id="UP001057375">
    <property type="component" value="Unassembled WGS sequence"/>
</dbReference>
<dbReference type="EMBL" id="BQXS01012147">
    <property type="protein sequence ID" value="GKT20067.1"/>
    <property type="molecule type" value="Genomic_DNA"/>
</dbReference>
<evidence type="ECO:0000313" key="2">
    <source>
        <dbReference type="EMBL" id="GKT20067.1"/>
    </source>
</evidence>
<gene>
    <name evidence="2" type="ORF">ADUPG1_011636</name>
</gene>
<feature type="non-terminal residue" evidence="2">
    <location>
        <position position="1"/>
    </location>
</feature>
<feature type="compositionally biased region" description="Basic and acidic residues" evidence="1">
    <location>
        <begin position="19"/>
        <end position="64"/>
    </location>
</feature>
<organism evidence="2 3">
    <name type="scientific">Aduncisulcus paluster</name>
    <dbReference type="NCBI Taxonomy" id="2918883"/>
    <lineage>
        <taxon>Eukaryota</taxon>
        <taxon>Metamonada</taxon>
        <taxon>Carpediemonas-like organisms</taxon>
        <taxon>Aduncisulcus</taxon>
    </lineage>
</organism>
<proteinExistence type="predicted"/>
<sequence>EKEGPSRKLEGRTRRKGRSPKEERKEGRTSKKGRNLKEERKEGTSRKEGRKEERKDLKELISND</sequence>
<evidence type="ECO:0000256" key="1">
    <source>
        <dbReference type="SAM" id="MobiDB-lite"/>
    </source>
</evidence>
<feature type="compositionally biased region" description="Basic and acidic residues" evidence="1">
    <location>
        <begin position="1"/>
        <end position="12"/>
    </location>
</feature>